<dbReference type="InterPro" id="IPR009081">
    <property type="entry name" value="PP-bd_ACP"/>
</dbReference>
<gene>
    <name evidence="3" type="ORF">PCAMFM013_S031g000095</name>
</gene>
<protein>
    <submittedName>
        <fullName evidence="3">Acyl carrier protein-like</fullName>
    </submittedName>
</protein>
<name>A0A0G4PR73_PENC3</name>
<reference evidence="3 4" key="1">
    <citation type="journal article" date="2014" name="Nat. Commun.">
        <title>Multiple recent horizontal transfers of a large genomic region in cheese making fungi.</title>
        <authorList>
            <person name="Cheeseman K."/>
            <person name="Ropars J."/>
            <person name="Renault P."/>
            <person name="Dupont J."/>
            <person name="Gouzy J."/>
            <person name="Branca A."/>
            <person name="Abraham A.L."/>
            <person name="Ceppi M."/>
            <person name="Conseiller E."/>
            <person name="Debuchy R."/>
            <person name="Malagnac F."/>
            <person name="Goarin A."/>
            <person name="Silar P."/>
            <person name="Lacoste S."/>
            <person name="Sallet E."/>
            <person name="Bensimon A."/>
            <person name="Giraud T."/>
            <person name="Brygoo Y."/>
        </authorList>
    </citation>
    <scope>NUCLEOTIDE SEQUENCE [LARGE SCALE GENOMIC DNA]</scope>
    <source>
        <strain evidence="4">FM 013</strain>
    </source>
</reference>
<dbReference type="PANTHER" id="PTHR45398:SF1">
    <property type="entry name" value="ENZYME, PUTATIVE (JCVI)-RELATED"/>
    <property type="match status" value="1"/>
</dbReference>
<feature type="domain" description="Carrier" evidence="2">
    <location>
        <begin position="347"/>
        <end position="412"/>
    </location>
</feature>
<organism evidence="3 4">
    <name type="scientific">Penicillium camemberti (strain FM 013)</name>
    <dbReference type="NCBI Taxonomy" id="1429867"/>
    <lineage>
        <taxon>Eukaryota</taxon>
        <taxon>Fungi</taxon>
        <taxon>Dikarya</taxon>
        <taxon>Ascomycota</taxon>
        <taxon>Pezizomycotina</taxon>
        <taxon>Eurotiomycetes</taxon>
        <taxon>Eurotiomycetidae</taxon>
        <taxon>Eurotiales</taxon>
        <taxon>Aspergillaceae</taxon>
        <taxon>Penicillium</taxon>
    </lineage>
</organism>
<dbReference type="STRING" id="1429867.A0A0G4PR73"/>
<dbReference type="Gene3D" id="2.30.38.10">
    <property type="entry name" value="Luciferase, Domain 3"/>
    <property type="match status" value="1"/>
</dbReference>
<proteinExistence type="inferred from homology"/>
<evidence type="ECO:0000259" key="2">
    <source>
        <dbReference type="PROSITE" id="PS50075"/>
    </source>
</evidence>
<evidence type="ECO:0000313" key="4">
    <source>
        <dbReference type="Proteomes" id="UP000053732"/>
    </source>
</evidence>
<dbReference type="AlphaFoldDB" id="A0A0G4PR73"/>
<keyword evidence="4" id="KW-1185">Reference proteome</keyword>
<comment type="similarity">
    <text evidence="1">Belongs to the NRP synthetase family.</text>
</comment>
<accession>A0A0G4PR73</accession>
<sequence>MPYMWTFSCHQRAISDYEMTFDPLALLDQEASRFLCQFEHVLHQACADTIQLISDVQLVSPNAMTQLQTWKDLYPVSCTATIPELDLSQASNDQGQTDVDTAFDHNPDTGEIYPMDGYTNRVTVPSDPSRLAPLGAVGELLIEGPDMTLNHLNGLCQMPVASIEPPKWLGRFHAPGLPGKVYRSRDLVKVTGGGSIKLFGHKYTHKHHGRWIDLSKVEHDFQRHLATRQEVIADVVHIKGQKEHQSTALVAFVQCVEGDQALDTNYDQNGDGGRFLDPSHNLQLPSEALIVQARLRASFPSFMIPDAFVLVRRMPFTPAGVIDRIALHEATSALDIPEYIPRSPRNPPITEDERQILCLVVEVLGLSSDKIGILDNSFDLGGDSIESMLLSTKSRISGRPITVGDIYKYQSL</sequence>
<dbReference type="GO" id="GO:0044550">
    <property type="term" value="P:secondary metabolite biosynthetic process"/>
    <property type="evidence" value="ECO:0007669"/>
    <property type="project" value="UniProtKB-ARBA"/>
</dbReference>
<dbReference type="Proteomes" id="UP000053732">
    <property type="component" value="Unassembled WGS sequence"/>
</dbReference>
<dbReference type="EMBL" id="HG793164">
    <property type="protein sequence ID" value="CRL28927.1"/>
    <property type="molecule type" value="Genomic_DNA"/>
</dbReference>
<dbReference type="PANTHER" id="PTHR45398">
    <property type="match status" value="1"/>
</dbReference>
<evidence type="ECO:0000256" key="1">
    <source>
        <dbReference type="ARBA" id="ARBA00029454"/>
    </source>
</evidence>
<dbReference type="Gene3D" id="1.10.1200.10">
    <property type="entry name" value="ACP-like"/>
    <property type="match status" value="1"/>
</dbReference>
<dbReference type="PROSITE" id="PS50075">
    <property type="entry name" value="CARRIER"/>
    <property type="match status" value="1"/>
</dbReference>
<dbReference type="InterPro" id="IPR036736">
    <property type="entry name" value="ACP-like_sf"/>
</dbReference>
<dbReference type="SUPFAM" id="SSF56801">
    <property type="entry name" value="Acetyl-CoA synthetase-like"/>
    <property type="match status" value="1"/>
</dbReference>
<dbReference type="SUPFAM" id="SSF47336">
    <property type="entry name" value="ACP-like"/>
    <property type="match status" value="1"/>
</dbReference>
<dbReference type="InterPro" id="IPR045851">
    <property type="entry name" value="AMP-bd_C_sf"/>
</dbReference>
<evidence type="ECO:0000313" key="3">
    <source>
        <dbReference type="EMBL" id="CRL28927.1"/>
    </source>
</evidence>
<dbReference type="Gene3D" id="3.30.300.30">
    <property type="match status" value="1"/>
</dbReference>
<dbReference type="Pfam" id="PF00550">
    <property type="entry name" value="PP-binding"/>
    <property type="match status" value="1"/>
</dbReference>